<dbReference type="EMBL" id="BAAAQD010000012">
    <property type="protein sequence ID" value="GAA1534113.1"/>
    <property type="molecule type" value="Genomic_DNA"/>
</dbReference>
<name>A0ABP4LYJ5_9ACTN</name>
<dbReference type="Proteomes" id="UP001501470">
    <property type="component" value="Unassembled WGS sequence"/>
</dbReference>
<dbReference type="RefSeq" id="WP_344505671.1">
    <property type="nucleotide sequence ID" value="NZ_BAAAQD010000012.1"/>
</dbReference>
<evidence type="ECO:0008006" key="3">
    <source>
        <dbReference type="Google" id="ProtNLM"/>
    </source>
</evidence>
<protein>
    <recommendedName>
        <fullName evidence="3">DUF2004 domain-containing protein</fullName>
    </recommendedName>
</protein>
<evidence type="ECO:0000313" key="2">
    <source>
        <dbReference type="Proteomes" id="UP001501470"/>
    </source>
</evidence>
<evidence type="ECO:0000313" key="1">
    <source>
        <dbReference type="EMBL" id="GAA1534113.1"/>
    </source>
</evidence>
<proteinExistence type="predicted"/>
<sequence length="149" mass="15796">MTPHTVTHPVFGTVEFDPAGRSCQWETTTGTVRVDLTFDGATIAAPALDEVAPFITDLATFDAHARAAIEDDVDAVLGDYLDFDGADALPHTTPDVFPAALHLVRVGLYPGDPVTGAVFDYTLGEDLTDHLVAVRFGPGRTVDDVAVES</sequence>
<gene>
    <name evidence="1" type="ORF">GCM10009827_060260</name>
</gene>
<reference evidence="2" key="1">
    <citation type="journal article" date="2019" name="Int. J. Syst. Evol. Microbiol.">
        <title>The Global Catalogue of Microorganisms (GCM) 10K type strain sequencing project: providing services to taxonomists for standard genome sequencing and annotation.</title>
        <authorList>
            <consortium name="The Broad Institute Genomics Platform"/>
            <consortium name="The Broad Institute Genome Sequencing Center for Infectious Disease"/>
            <person name="Wu L."/>
            <person name="Ma J."/>
        </authorList>
    </citation>
    <scope>NUCLEOTIDE SEQUENCE [LARGE SCALE GENOMIC DNA]</scope>
    <source>
        <strain evidence="2">JCM 15933</strain>
    </source>
</reference>
<keyword evidence="2" id="KW-1185">Reference proteome</keyword>
<accession>A0ABP4LYJ5</accession>
<organism evidence="1 2">
    <name type="scientific">Dactylosporangium maewongense</name>
    <dbReference type="NCBI Taxonomy" id="634393"/>
    <lineage>
        <taxon>Bacteria</taxon>
        <taxon>Bacillati</taxon>
        <taxon>Actinomycetota</taxon>
        <taxon>Actinomycetes</taxon>
        <taxon>Micromonosporales</taxon>
        <taxon>Micromonosporaceae</taxon>
        <taxon>Dactylosporangium</taxon>
    </lineage>
</organism>
<comment type="caution">
    <text evidence="1">The sequence shown here is derived from an EMBL/GenBank/DDBJ whole genome shotgun (WGS) entry which is preliminary data.</text>
</comment>